<feature type="transmembrane region" description="Helical" evidence="1">
    <location>
        <begin position="6"/>
        <end position="22"/>
    </location>
</feature>
<evidence type="ECO:0000313" key="3">
    <source>
        <dbReference type="Proteomes" id="UP000009232"/>
    </source>
</evidence>
<proteinExistence type="predicted"/>
<feature type="transmembrane region" description="Helical" evidence="1">
    <location>
        <begin position="43"/>
        <end position="66"/>
    </location>
</feature>
<name>F6D8K2_THICA</name>
<keyword evidence="1" id="KW-1133">Transmembrane helix</keyword>
<keyword evidence="1" id="KW-0812">Transmembrane</keyword>
<dbReference type="RefSeq" id="WP_013835630.1">
    <property type="nucleotide sequence ID" value="NC_015581.1"/>
</dbReference>
<accession>F6D8K2</accession>
<dbReference type="EMBL" id="CP002776">
    <property type="protein sequence ID" value="AEG31853.1"/>
    <property type="molecule type" value="Genomic_DNA"/>
</dbReference>
<sequence length="72" mass="8658">MLKFLGLLLVLVFFIWFIKYQWQRKKMQWRGEVIPEQKGLKGLRPITLLSGVFVVMYGGYIIWYVFDAWLQG</sequence>
<dbReference type="Proteomes" id="UP000009232">
    <property type="component" value="Chromosome"/>
</dbReference>
<dbReference type="KEGG" id="tcy:Thicy_1086"/>
<evidence type="ECO:0000313" key="2">
    <source>
        <dbReference type="EMBL" id="AEG31853.1"/>
    </source>
</evidence>
<organism evidence="2 3">
    <name type="scientific">Thiomicrospira cyclica (strain DSM 14477 / JCM 11371 / ALM1)</name>
    <name type="common">Thioalkalimicrobium cyclicum</name>
    <dbReference type="NCBI Taxonomy" id="717773"/>
    <lineage>
        <taxon>Bacteria</taxon>
        <taxon>Pseudomonadati</taxon>
        <taxon>Pseudomonadota</taxon>
        <taxon>Gammaproteobacteria</taxon>
        <taxon>Thiotrichales</taxon>
        <taxon>Piscirickettsiaceae</taxon>
        <taxon>Thiomicrospira</taxon>
    </lineage>
</organism>
<dbReference type="eggNOG" id="ENOG5031UPV">
    <property type="taxonomic scope" value="Bacteria"/>
</dbReference>
<dbReference type="AlphaFoldDB" id="F6D8K2"/>
<keyword evidence="3" id="KW-1185">Reference proteome</keyword>
<gene>
    <name evidence="2" type="ordered locus">Thicy_1086</name>
</gene>
<protein>
    <submittedName>
        <fullName evidence="2">Uncharacterized protein</fullName>
    </submittedName>
</protein>
<dbReference type="OrthoDB" id="5612742at2"/>
<reference evidence="2 3" key="1">
    <citation type="submission" date="2011-05" db="EMBL/GenBank/DDBJ databases">
        <title>Complete sequence of Thioalkalimicrobium cyclicum ALM1.</title>
        <authorList>
            <consortium name="US DOE Joint Genome Institute"/>
            <person name="Lucas S."/>
            <person name="Han J."/>
            <person name="Lapidus A."/>
            <person name="Cheng J.-F."/>
            <person name="Goodwin L."/>
            <person name="Pitluck S."/>
            <person name="Peters L."/>
            <person name="Mikhailova N."/>
            <person name="Davenport K."/>
            <person name="Han C."/>
            <person name="Tapia R."/>
            <person name="Land M."/>
            <person name="Hauser L."/>
            <person name="Kyrpides N."/>
            <person name="Ivanova N."/>
            <person name="Pagani I."/>
            <person name="Kappler U."/>
            <person name="Woyke T."/>
        </authorList>
    </citation>
    <scope>NUCLEOTIDE SEQUENCE [LARGE SCALE GENOMIC DNA]</scope>
    <source>
        <strain evidence="3">DSM 14477 / JCM 11371 / ALM1</strain>
    </source>
</reference>
<keyword evidence="1" id="KW-0472">Membrane</keyword>
<dbReference type="HOGENOM" id="CLU_203347_0_0_6"/>
<dbReference type="STRING" id="717773.Thicy_1086"/>
<evidence type="ECO:0000256" key="1">
    <source>
        <dbReference type="SAM" id="Phobius"/>
    </source>
</evidence>